<keyword evidence="4 6" id="KW-1133">Transmembrane helix</keyword>
<evidence type="ECO:0000256" key="6">
    <source>
        <dbReference type="SAM" id="Phobius"/>
    </source>
</evidence>
<keyword evidence="5 6" id="KW-0472">Membrane</keyword>
<proteinExistence type="predicted"/>
<evidence type="ECO:0000313" key="8">
    <source>
        <dbReference type="EMBL" id="MFC5269108.1"/>
    </source>
</evidence>
<keyword evidence="2" id="KW-1003">Cell membrane</keyword>
<name>A0ABW0E4C7_9BACT</name>
<evidence type="ECO:0000313" key="9">
    <source>
        <dbReference type="Proteomes" id="UP001596161"/>
    </source>
</evidence>
<dbReference type="InterPro" id="IPR051791">
    <property type="entry name" value="Pra-immunoreactive"/>
</dbReference>
<dbReference type="Proteomes" id="UP001596161">
    <property type="component" value="Unassembled WGS sequence"/>
</dbReference>
<dbReference type="RefSeq" id="WP_378015492.1">
    <property type="nucleotide sequence ID" value="NZ_JBHSKT010000001.1"/>
</dbReference>
<keyword evidence="3 6" id="KW-0812">Transmembrane</keyword>
<dbReference type="EMBL" id="JBHSKT010000001">
    <property type="protein sequence ID" value="MFC5269108.1"/>
    <property type="molecule type" value="Genomic_DNA"/>
</dbReference>
<feature type="domain" description="RDD" evidence="7">
    <location>
        <begin position="28"/>
        <end position="131"/>
    </location>
</feature>
<evidence type="ECO:0000256" key="5">
    <source>
        <dbReference type="ARBA" id="ARBA00023136"/>
    </source>
</evidence>
<gene>
    <name evidence="8" type="ORF">ACFPIB_00715</name>
</gene>
<accession>A0ABW0E4C7</accession>
<organism evidence="8 9">
    <name type="scientific">Adhaeribacter terreus</name>
    <dbReference type="NCBI Taxonomy" id="529703"/>
    <lineage>
        <taxon>Bacteria</taxon>
        <taxon>Pseudomonadati</taxon>
        <taxon>Bacteroidota</taxon>
        <taxon>Cytophagia</taxon>
        <taxon>Cytophagales</taxon>
        <taxon>Hymenobacteraceae</taxon>
        <taxon>Adhaeribacter</taxon>
    </lineage>
</organism>
<comment type="subcellular location">
    <subcellularLocation>
        <location evidence="1">Cell membrane</location>
        <topology evidence="1">Multi-pass membrane protein</topology>
    </subcellularLocation>
</comment>
<protein>
    <submittedName>
        <fullName evidence="8">RDD family protein</fullName>
    </submittedName>
</protein>
<feature type="transmembrane region" description="Helical" evidence="6">
    <location>
        <begin position="67"/>
        <end position="86"/>
    </location>
</feature>
<dbReference type="PANTHER" id="PTHR36115">
    <property type="entry name" value="PROLINE-RICH ANTIGEN HOMOLOG-RELATED"/>
    <property type="match status" value="1"/>
</dbReference>
<dbReference type="PANTHER" id="PTHR36115:SF4">
    <property type="entry name" value="MEMBRANE PROTEIN"/>
    <property type="match status" value="1"/>
</dbReference>
<dbReference type="InterPro" id="IPR010432">
    <property type="entry name" value="RDD"/>
</dbReference>
<dbReference type="Pfam" id="PF06271">
    <property type="entry name" value="RDD"/>
    <property type="match status" value="1"/>
</dbReference>
<evidence type="ECO:0000256" key="4">
    <source>
        <dbReference type="ARBA" id="ARBA00022989"/>
    </source>
</evidence>
<evidence type="ECO:0000259" key="7">
    <source>
        <dbReference type="Pfam" id="PF06271"/>
    </source>
</evidence>
<evidence type="ECO:0000256" key="3">
    <source>
        <dbReference type="ARBA" id="ARBA00022692"/>
    </source>
</evidence>
<feature type="transmembrane region" description="Helical" evidence="6">
    <location>
        <begin position="29"/>
        <end position="47"/>
    </location>
</feature>
<keyword evidence="9" id="KW-1185">Reference proteome</keyword>
<evidence type="ECO:0000256" key="1">
    <source>
        <dbReference type="ARBA" id="ARBA00004651"/>
    </source>
</evidence>
<sequence>MNSDFTDNETAPTPFDETMPTAAPGFIRFINYMLDCILLAVIASIIINSVAPEMMPKSFEDVSSGMFISLLYPLQFVYYFGAEFFFGRTLAKVLTKTYVTTEFNEKPGFTAIFIRTLCRYIPFEYLSFLGNGIGWHDRLSKTYVVRNPK</sequence>
<evidence type="ECO:0000256" key="2">
    <source>
        <dbReference type="ARBA" id="ARBA00022475"/>
    </source>
</evidence>
<reference evidence="9" key="1">
    <citation type="journal article" date="2019" name="Int. J. Syst. Evol. Microbiol.">
        <title>The Global Catalogue of Microorganisms (GCM) 10K type strain sequencing project: providing services to taxonomists for standard genome sequencing and annotation.</title>
        <authorList>
            <consortium name="The Broad Institute Genomics Platform"/>
            <consortium name="The Broad Institute Genome Sequencing Center for Infectious Disease"/>
            <person name="Wu L."/>
            <person name="Ma J."/>
        </authorList>
    </citation>
    <scope>NUCLEOTIDE SEQUENCE [LARGE SCALE GENOMIC DNA]</scope>
    <source>
        <strain evidence="9">KACC 12602</strain>
    </source>
</reference>
<comment type="caution">
    <text evidence="8">The sequence shown here is derived from an EMBL/GenBank/DDBJ whole genome shotgun (WGS) entry which is preliminary data.</text>
</comment>